<accession>A0ABS1BNN1</accession>
<dbReference type="Gene3D" id="3.40.50.720">
    <property type="entry name" value="NAD(P)-binding Rossmann-like Domain"/>
    <property type="match status" value="1"/>
</dbReference>
<evidence type="ECO:0000259" key="1">
    <source>
        <dbReference type="Pfam" id="PF03807"/>
    </source>
</evidence>
<dbReference type="PANTHER" id="PTHR40459">
    <property type="entry name" value="CONSERVED HYPOTHETICAL ALANINE AND LEUCINE RICH PROTEIN"/>
    <property type="match status" value="1"/>
</dbReference>
<dbReference type="Proteomes" id="UP000660024">
    <property type="component" value="Unassembled WGS sequence"/>
</dbReference>
<dbReference type="InterPro" id="IPR028939">
    <property type="entry name" value="P5C_Rdtase_cat_N"/>
</dbReference>
<comment type="caution">
    <text evidence="3">The sequence shown here is derived from an EMBL/GenBank/DDBJ whole genome shotgun (WGS) entry which is preliminary data.</text>
</comment>
<dbReference type="InterPro" id="IPR037108">
    <property type="entry name" value="TM1727-like_C_sf"/>
</dbReference>
<evidence type="ECO:0000313" key="4">
    <source>
        <dbReference type="Proteomes" id="UP000660024"/>
    </source>
</evidence>
<feature type="domain" description="Pyrroline-5-carboxylate reductase catalytic N-terminal" evidence="1">
    <location>
        <begin position="2"/>
        <end position="88"/>
    </location>
</feature>
<dbReference type="InterPro" id="IPR036291">
    <property type="entry name" value="NAD(P)-bd_dom_sf"/>
</dbReference>
<dbReference type="SUPFAM" id="SSF48179">
    <property type="entry name" value="6-phosphogluconate dehydrogenase C-terminal domain-like"/>
    <property type="match status" value="1"/>
</dbReference>
<dbReference type="Pfam" id="PF10728">
    <property type="entry name" value="DUF2520"/>
    <property type="match status" value="1"/>
</dbReference>
<name>A0ABS1BNN1_9SPHI</name>
<evidence type="ECO:0000259" key="2">
    <source>
        <dbReference type="Pfam" id="PF10728"/>
    </source>
</evidence>
<dbReference type="InterPro" id="IPR008927">
    <property type="entry name" value="6-PGluconate_DH-like_C_sf"/>
</dbReference>
<dbReference type="PANTHER" id="PTHR40459:SF1">
    <property type="entry name" value="CONSERVED HYPOTHETICAL ALANINE AND LEUCINE RICH PROTEIN"/>
    <property type="match status" value="1"/>
</dbReference>
<dbReference type="SUPFAM" id="SSF51735">
    <property type="entry name" value="NAD(P)-binding Rossmann-fold domains"/>
    <property type="match status" value="1"/>
</dbReference>
<dbReference type="EMBL" id="JAEHFY010000038">
    <property type="protein sequence ID" value="MBK0384512.1"/>
    <property type="molecule type" value="Genomic_DNA"/>
</dbReference>
<dbReference type="Gene3D" id="1.10.1040.20">
    <property type="entry name" value="ProC-like, C-terminal domain"/>
    <property type="match status" value="1"/>
</dbReference>
<dbReference type="InterPro" id="IPR018931">
    <property type="entry name" value="DUF2520"/>
</dbReference>
<protein>
    <submittedName>
        <fullName evidence="3">DUF2520 domain-containing protein</fullName>
    </submittedName>
</protein>
<proteinExistence type="predicted"/>
<sequence length="263" mass="29111">MKVAILGAGNVATHLAKALIKAGYPVKQVWSRHHQNAVDLALQIGANSIQEIADLSKQIDVVIIAVKDDAIESIAAKVPPSNQPRLVLHTSGSTNISVLEKHNQNCGVLYPLQTFSKHADLDFSNVPLLVEANHQQAEEQLMLLAKKLSKTVEKVNSENRMRIHVSAVFACNFTNHFYAIAEKLIAETNLDLDLIRPLILETAQKAMLNSPQIAQTGPARRNDELTINKHLDLLKNNPPLQNLYAIVSQDIVKMYQTPHLSHK</sequence>
<evidence type="ECO:0000313" key="3">
    <source>
        <dbReference type="EMBL" id="MBK0384512.1"/>
    </source>
</evidence>
<dbReference type="Pfam" id="PF03807">
    <property type="entry name" value="F420_oxidored"/>
    <property type="match status" value="1"/>
</dbReference>
<organism evidence="3 4">
    <name type="scientific">Pedobacter segetis</name>
    <dbReference type="NCBI Taxonomy" id="2793069"/>
    <lineage>
        <taxon>Bacteria</taxon>
        <taxon>Pseudomonadati</taxon>
        <taxon>Bacteroidota</taxon>
        <taxon>Sphingobacteriia</taxon>
        <taxon>Sphingobacteriales</taxon>
        <taxon>Sphingobacteriaceae</taxon>
        <taxon>Pedobacter</taxon>
    </lineage>
</organism>
<keyword evidence="4" id="KW-1185">Reference proteome</keyword>
<reference evidence="3 4" key="1">
    <citation type="submission" date="2020-12" db="EMBL/GenBank/DDBJ databases">
        <title>Bacterial novel species Pedobacter sp. SD-b isolated from soil.</title>
        <authorList>
            <person name="Jung H.-Y."/>
        </authorList>
    </citation>
    <scope>NUCLEOTIDE SEQUENCE [LARGE SCALE GENOMIC DNA]</scope>
    <source>
        <strain evidence="3 4">SD-b</strain>
    </source>
</reference>
<feature type="domain" description="DUF2520" evidence="2">
    <location>
        <begin position="127"/>
        <end position="250"/>
    </location>
</feature>
<dbReference type="RefSeq" id="WP_200588202.1">
    <property type="nucleotide sequence ID" value="NZ_JAEHFY010000038.1"/>
</dbReference>
<gene>
    <name evidence="3" type="ORF">I5M32_16215</name>
</gene>